<reference evidence="4 5" key="1">
    <citation type="journal article" date="2016" name="Nat. Commun.">
        <title>Thousands of microbial genomes shed light on interconnected biogeochemical processes in an aquifer system.</title>
        <authorList>
            <person name="Anantharaman K."/>
            <person name="Brown C.T."/>
            <person name="Hug L.A."/>
            <person name="Sharon I."/>
            <person name="Castelle C.J."/>
            <person name="Probst A.J."/>
            <person name="Thomas B.C."/>
            <person name="Singh A."/>
            <person name="Wilkins M.J."/>
            <person name="Karaoz U."/>
            <person name="Brodie E.L."/>
            <person name="Williams K.H."/>
            <person name="Hubbard S.S."/>
            <person name="Banfield J.F."/>
        </authorList>
    </citation>
    <scope>NUCLEOTIDE SEQUENCE [LARGE SCALE GENOMIC DNA]</scope>
</reference>
<dbReference type="Pfam" id="PF00534">
    <property type="entry name" value="Glycos_transf_1"/>
    <property type="match status" value="1"/>
</dbReference>
<feature type="domain" description="Glycosyltransferase subfamily 4-like N-terminal" evidence="3">
    <location>
        <begin position="8"/>
        <end position="167"/>
    </location>
</feature>
<sequence length="379" mass="43194">MYGPYHRGIGRYVQCLIEGLAKIDDGHRYTLFMGSNAAASFVPPSGKFKAVKADVPWYSLREHWVMPRLVKRSKVDIMHWPHINVPYFCPVPYAVTVHDLIVWHFPDTRATTLPNWQYRLKLAAYRQVLQRAVNKSKSIITVSNFTKRDIVRHLKIDPKRIAVTYLGAEKMVLGTERLPNSPAFTDYLNSTFNIKKPYLLYVGSAYPHKNLEKLLEAFKLLRVKFNRNWQLVLAGRKDYFYKKLEEGAGVAMSPELAAGVIFTGQVSERDLDGLYRGARFLVFPSLYEGFGLPPLEAMARGVPVVAAKTASIPEILSDAACYFNPEDIVNMAEIMDLVGGSRQVQDELTRKGYERVKNFSWEKTVKETSAIYELIHNPV</sequence>
<dbReference type="PANTHER" id="PTHR46401">
    <property type="entry name" value="GLYCOSYLTRANSFERASE WBBK-RELATED"/>
    <property type="match status" value="1"/>
</dbReference>
<dbReference type="Proteomes" id="UP000178109">
    <property type="component" value="Unassembled WGS sequence"/>
</dbReference>
<name>A0A1G2BT41_9BACT</name>
<evidence type="ECO:0000313" key="4">
    <source>
        <dbReference type="EMBL" id="OGY92281.1"/>
    </source>
</evidence>
<accession>A0A1G2BT41</accession>
<dbReference type="SUPFAM" id="SSF53756">
    <property type="entry name" value="UDP-Glycosyltransferase/glycogen phosphorylase"/>
    <property type="match status" value="1"/>
</dbReference>
<dbReference type="InterPro" id="IPR028098">
    <property type="entry name" value="Glyco_trans_4-like_N"/>
</dbReference>
<protein>
    <recommendedName>
        <fullName evidence="6">Glycosyl transferase family 1 domain-containing protein</fullName>
    </recommendedName>
</protein>
<dbReference type="PANTHER" id="PTHR46401:SF2">
    <property type="entry name" value="GLYCOSYLTRANSFERASE WBBK-RELATED"/>
    <property type="match status" value="1"/>
</dbReference>
<dbReference type="STRING" id="1798553.A3H70_03525"/>
<dbReference type="AlphaFoldDB" id="A0A1G2BT41"/>
<comment type="caution">
    <text evidence="4">The sequence shown here is derived from an EMBL/GenBank/DDBJ whole genome shotgun (WGS) entry which is preliminary data.</text>
</comment>
<gene>
    <name evidence="4" type="ORF">A3H70_03525</name>
</gene>
<dbReference type="Pfam" id="PF13439">
    <property type="entry name" value="Glyco_transf_4"/>
    <property type="match status" value="1"/>
</dbReference>
<dbReference type="FunFam" id="3.40.50.2000:FF:000119">
    <property type="entry name" value="Glycosyl transferase group 1"/>
    <property type="match status" value="1"/>
</dbReference>
<feature type="domain" description="Glycosyl transferase family 1" evidence="2">
    <location>
        <begin position="192"/>
        <end position="352"/>
    </location>
</feature>
<evidence type="ECO:0000259" key="2">
    <source>
        <dbReference type="Pfam" id="PF00534"/>
    </source>
</evidence>
<evidence type="ECO:0008006" key="6">
    <source>
        <dbReference type="Google" id="ProtNLM"/>
    </source>
</evidence>
<proteinExistence type="predicted"/>
<dbReference type="Gene3D" id="3.40.50.2000">
    <property type="entry name" value="Glycogen Phosphorylase B"/>
    <property type="match status" value="2"/>
</dbReference>
<evidence type="ECO:0000256" key="1">
    <source>
        <dbReference type="ARBA" id="ARBA00022679"/>
    </source>
</evidence>
<dbReference type="EMBL" id="MHKO01000025">
    <property type="protein sequence ID" value="OGY92281.1"/>
    <property type="molecule type" value="Genomic_DNA"/>
</dbReference>
<dbReference type="GO" id="GO:0016757">
    <property type="term" value="F:glycosyltransferase activity"/>
    <property type="evidence" value="ECO:0007669"/>
    <property type="project" value="InterPro"/>
</dbReference>
<keyword evidence="1" id="KW-0808">Transferase</keyword>
<evidence type="ECO:0000313" key="5">
    <source>
        <dbReference type="Proteomes" id="UP000178109"/>
    </source>
</evidence>
<evidence type="ECO:0000259" key="3">
    <source>
        <dbReference type="Pfam" id="PF13439"/>
    </source>
</evidence>
<dbReference type="CDD" id="cd03809">
    <property type="entry name" value="GT4_MtfB-like"/>
    <property type="match status" value="1"/>
</dbReference>
<dbReference type="GO" id="GO:0009103">
    <property type="term" value="P:lipopolysaccharide biosynthetic process"/>
    <property type="evidence" value="ECO:0007669"/>
    <property type="project" value="TreeGrafter"/>
</dbReference>
<organism evidence="4 5">
    <name type="scientific">Candidatus Komeilibacteria bacterium RIFCSPLOWO2_02_FULL_48_11</name>
    <dbReference type="NCBI Taxonomy" id="1798553"/>
    <lineage>
        <taxon>Bacteria</taxon>
        <taxon>Candidatus Komeiliibacteriota</taxon>
    </lineage>
</organism>
<dbReference type="InterPro" id="IPR001296">
    <property type="entry name" value="Glyco_trans_1"/>
</dbReference>